<name>A0A194PTD4_PAPXU</name>
<reference evidence="2 3" key="1">
    <citation type="journal article" date="2015" name="Nat. Commun.">
        <title>Outbred genome sequencing and CRISPR/Cas9 gene editing in butterflies.</title>
        <authorList>
            <person name="Li X."/>
            <person name="Fan D."/>
            <person name="Zhang W."/>
            <person name="Liu G."/>
            <person name="Zhang L."/>
            <person name="Zhao L."/>
            <person name="Fang X."/>
            <person name="Chen L."/>
            <person name="Dong Y."/>
            <person name="Chen Y."/>
            <person name="Ding Y."/>
            <person name="Zhao R."/>
            <person name="Feng M."/>
            <person name="Zhu Y."/>
            <person name="Feng Y."/>
            <person name="Jiang X."/>
            <person name="Zhu D."/>
            <person name="Xiang H."/>
            <person name="Feng X."/>
            <person name="Li S."/>
            <person name="Wang J."/>
            <person name="Zhang G."/>
            <person name="Kronforst M.R."/>
            <person name="Wang W."/>
        </authorList>
    </citation>
    <scope>NUCLEOTIDE SEQUENCE [LARGE SCALE GENOMIC DNA]</scope>
    <source>
        <strain evidence="2">Ya'a_city_454_Px</strain>
        <tissue evidence="2">Whole body</tissue>
    </source>
</reference>
<dbReference type="EMBL" id="KQ459593">
    <property type="protein sequence ID" value="KPI96681.1"/>
    <property type="molecule type" value="Genomic_DNA"/>
</dbReference>
<evidence type="ECO:0000256" key="1">
    <source>
        <dbReference type="SAM" id="MobiDB-lite"/>
    </source>
</evidence>
<dbReference type="AlphaFoldDB" id="A0A194PTD4"/>
<feature type="compositionally biased region" description="Basic residues" evidence="1">
    <location>
        <begin position="673"/>
        <end position="683"/>
    </location>
</feature>
<sequence>MAQGFYKVTVCSPRDFLMLTMKDMALKMANNETQSRSQIEEYWSEHFLSKFGLEYIKYDILIKKRECKNKDILKDRAIQKIAQVLRIEANENNIMNMCIKFRQEILLLLRCVVRQCFLIGWDMKEKWQMDFALLLMPPWLRTVEMELVMLPQAVLMEYVAVTAETAVTTRFKVLLEEGGSVVFPRWDTFDAGDFKKVSAYYNISRTEARDVWSGMCSKTRQRIMQEVQCREGSREVNFEVTDLLLLHDLTFRLVTPESLSKPKQLQKLTTLYQCVLKRNVENVLRNERPRLLEVWMQVLAEYPFSMGFSSVVYIQRQWYELKQLARSEVLAFHLQQPRPHHHPHPLLLSIVANFRHIVQEPLPKWSEFVTSKMVVKFKDITKTLSKKLLEGWMDELIKATEQSGNDSDSETLSAISLNETDRQTFQTELNSDMSQTSEDPKVLYWFKENGEKSKQIKENLQSKIGLSENFLRNKENKLLFKLCKRLSVNLQRFTHEQRTLCRRRKKIQLADIEEVRKINSTILTAEVAPVSITKCDPPSEGDFGILSDESMIEVTNDNVIDALELDELFNKLPVPSLTAINLDKPTETTNIATGHDNINSEQNKTNTKEENYEDLNKKILHIIMNGPRPNKIPNKPKSPVTTVQHSSDSTVKMCSINEKRKKRQNPEKNTHNQTKKKRKRKSKNPTTDVETKSDNAFEEWDRQKNMNKKYFQLPNIAPKPADSTKSNNTPKDDISLPTENTYINKYIISINKKKPTLPTSDPKPIIDLTNDSDDTQFDSGTTPIITSVYSLATQNKQVERPSRVITPILIPQNNINTDLATITKVQSNVGSLIIQNTSDGSALVPVSVAGQQIYVQQSAQAQCTTDAAGRRFLILPKSQLLNGNSSLLLPKVKIGNASLTCNPVDHIQKMIAPTQGIESEPQPLSLMPWVPLDLWAQGKSVKELVLLQIDASKPAWTLTGGQAVVTLTDYTCESPIYCSLPAELKTRIMFPQENNGMEVYNPPTLQIYEDAANGTTSFAKWVKSVIDNTENEFTDDTETIDTCENRPVSRIKVKSFARLTKNDNFIAPCRVCLQDRLYMKVSERPLKYAKVITAVPSLAEFHNLVSGNAPLKLLPKNMTSFDSLQTVNLRS</sequence>
<organism evidence="2 3">
    <name type="scientific">Papilio xuthus</name>
    <name type="common">Asian swallowtail butterfly</name>
    <dbReference type="NCBI Taxonomy" id="66420"/>
    <lineage>
        <taxon>Eukaryota</taxon>
        <taxon>Metazoa</taxon>
        <taxon>Ecdysozoa</taxon>
        <taxon>Arthropoda</taxon>
        <taxon>Hexapoda</taxon>
        <taxon>Insecta</taxon>
        <taxon>Pterygota</taxon>
        <taxon>Neoptera</taxon>
        <taxon>Endopterygota</taxon>
        <taxon>Lepidoptera</taxon>
        <taxon>Glossata</taxon>
        <taxon>Ditrysia</taxon>
        <taxon>Papilionoidea</taxon>
        <taxon>Papilionidae</taxon>
        <taxon>Papilioninae</taxon>
        <taxon>Papilio</taxon>
    </lineage>
</organism>
<evidence type="ECO:0000313" key="2">
    <source>
        <dbReference type="EMBL" id="KPI96681.1"/>
    </source>
</evidence>
<protein>
    <submittedName>
        <fullName evidence="2">Uncharacterized protein</fullName>
    </submittedName>
</protein>
<keyword evidence="3" id="KW-1185">Reference proteome</keyword>
<gene>
    <name evidence="2" type="ORF">RR46_12711</name>
</gene>
<feature type="compositionally biased region" description="Basic and acidic residues" evidence="1">
    <location>
        <begin position="689"/>
        <end position="700"/>
    </location>
</feature>
<evidence type="ECO:0000313" key="3">
    <source>
        <dbReference type="Proteomes" id="UP000053268"/>
    </source>
</evidence>
<accession>A0A194PTD4</accession>
<proteinExistence type="predicted"/>
<feature type="region of interest" description="Disordered" evidence="1">
    <location>
        <begin position="715"/>
        <end position="737"/>
    </location>
</feature>
<feature type="compositionally biased region" description="Polar residues" evidence="1">
    <location>
        <begin position="639"/>
        <end position="652"/>
    </location>
</feature>
<feature type="region of interest" description="Disordered" evidence="1">
    <location>
        <begin position="625"/>
        <end position="700"/>
    </location>
</feature>
<dbReference type="Proteomes" id="UP000053268">
    <property type="component" value="Unassembled WGS sequence"/>
</dbReference>